<dbReference type="Proteomes" id="UP000217182">
    <property type="component" value="Chromosome"/>
</dbReference>
<evidence type="ECO:0000256" key="2">
    <source>
        <dbReference type="ARBA" id="ARBA00023125"/>
    </source>
</evidence>
<dbReference type="Pfam" id="PF16925">
    <property type="entry name" value="TetR_C_13"/>
    <property type="match status" value="1"/>
</dbReference>
<keyword evidence="3" id="KW-0804">Transcription</keyword>
<evidence type="ECO:0000256" key="1">
    <source>
        <dbReference type="ARBA" id="ARBA00023015"/>
    </source>
</evidence>
<evidence type="ECO:0000313" key="6">
    <source>
        <dbReference type="EMBL" id="ATA18726.1"/>
    </source>
</evidence>
<dbReference type="Gene3D" id="1.10.357.10">
    <property type="entry name" value="Tetracycline Repressor, domain 2"/>
    <property type="match status" value="1"/>
</dbReference>
<dbReference type="OrthoDB" id="270177at2"/>
<evidence type="ECO:0000259" key="5">
    <source>
        <dbReference type="PROSITE" id="PS50977"/>
    </source>
</evidence>
<accession>A0A250AY33</accession>
<feature type="DNA-binding region" description="H-T-H motif" evidence="4">
    <location>
        <begin position="42"/>
        <end position="61"/>
    </location>
</feature>
<keyword evidence="2 4" id="KW-0238">DNA-binding</keyword>
<dbReference type="InterPro" id="IPR036271">
    <property type="entry name" value="Tet_transcr_reg_TetR-rel_C_sf"/>
</dbReference>
<name>A0A250AY33_9GAMM</name>
<feature type="domain" description="HTH tetR-type" evidence="5">
    <location>
        <begin position="19"/>
        <end position="79"/>
    </location>
</feature>
<evidence type="ECO:0000256" key="4">
    <source>
        <dbReference type="PROSITE-ProRule" id="PRU00335"/>
    </source>
</evidence>
<dbReference type="RefSeq" id="WP_095845330.1">
    <property type="nucleotide sequence ID" value="NZ_CP014136.1"/>
</dbReference>
<keyword evidence="1" id="KW-0805">Transcription regulation</keyword>
<protein>
    <submittedName>
        <fullName evidence="6">TetR family transcriptional regulator</fullName>
    </submittedName>
</protein>
<proteinExistence type="predicted"/>
<reference evidence="6 7" key="1">
    <citation type="submission" date="2016-01" db="EMBL/GenBank/DDBJ databases">
        <authorList>
            <person name="Oliw E.H."/>
        </authorList>
    </citation>
    <scope>NUCLEOTIDE SEQUENCE [LARGE SCALE GENOMIC DNA]</scope>
    <source>
        <strain evidence="6 7">FRB97</strain>
    </source>
</reference>
<dbReference type="Pfam" id="PF00440">
    <property type="entry name" value="TetR_N"/>
    <property type="match status" value="1"/>
</dbReference>
<evidence type="ECO:0000256" key="3">
    <source>
        <dbReference type="ARBA" id="ARBA00023163"/>
    </source>
</evidence>
<dbReference type="AlphaFoldDB" id="A0A250AY33"/>
<dbReference type="KEGG" id="gqu:AWC35_04855"/>
<organism evidence="6 7">
    <name type="scientific">Gibbsiella quercinecans</name>
    <dbReference type="NCBI Taxonomy" id="929813"/>
    <lineage>
        <taxon>Bacteria</taxon>
        <taxon>Pseudomonadati</taxon>
        <taxon>Pseudomonadota</taxon>
        <taxon>Gammaproteobacteria</taxon>
        <taxon>Enterobacterales</taxon>
        <taxon>Yersiniaceae</taxon>
        <taxon>Gibbsiella</taxon>
    </lineage>
</organism>
<sequence>MTTNEKKMCEKKTRGRPKQFDRDRALDQVLRLFWRDGYESTSLADLVAVTGAKAPTLYAEFGNKEGLFLAAVECYLEKYTACTNRILERDEPVAAIIEAYIHAYVKVFTDPDTPSGCFMVCTSSALSSSAGAIAAMLQKKHQEQEASLKACFDRKVQQGEVALHTDTMLLAKFIICNIEGMSVQAREGANHEDLLQLLAALMAVWPHLCQAEALRKT</sequence>
<dbReference type="Gene3D" id="1.10.10.60">
    <property type="entry name" value="Homeodomain-like"/>
    <property type="match status" value="1"/>
</dbReference>
<dbReference type="GO" id="GO:0003677">
    <property type="term" value="F:DNA binding"/>
    <property type="evidence" value="ECO:0007669"/>
    <property type="project" value="UniProtKB-UniRule"/>
</dbReference>
<dbReference type="InterPro" id="IPR001647">
    <property type="entry name" value="HTH_TetR"/>
</dbReference>
<gene>
    <name evidence="6" type="ORF">AWC35_04855</name>
</gene>
<evidence type="ECO:0000313" key="7">
    <source>
        <dbReference type="Proteomes" id="UP000217182"/>
    </source>
</evidence>
<dbReference type="EMBL" id="CP014136">
    <property type="protein sequence ID" value="ATA18726.1"/>
    <property type="molecule type" value="Genomic_DNA"/>
</dbReference>
<dbReference type="PROSITE" id="PS50977">
    <property type="entry name" value="HTH_TETR_2"/>
    <property type="match status" value="1"/>
</dbReference>
<dbReference type="SUPFAM" id="SSF48498">
    <property type="entry name" value="Tetracyclin repressor-like, C-terminal domain"/>
    <property type="match status" value="1"/>
</dbReference>
<dbReference type="PANTHER" id="PTHR47506:SF1">
    <property type="entry name" value="HTH-TYPE TRANSCRIPTIONAL REGULATOR YJDC"/>
    <property type="match status" value="1"/>
</dbReference>
<dbReference type="InterPro" id="IPR011075">
    <property type="entry name" value="TetR_C"/>
</dbReference>
<dbReference type="InterPro" id="IPR009057">
    <property type="entry name" value="Homeodomain-like_sf"/>
</dbReference>
<keyword evidence="7" id="KW-1185">Reference proteome</keyword>
<dbReference type="PANTHER" id="PTHR47506">
    <property type="entry name" value="TRANSCRIPTIONAL REGULATORY PROTEIN"/>
    <property type="match status" value="1"/>
</dbReference>
<dbReference type="SUPFAM" id="SSF46689">
    <property type="entry name" value="Homeodomain-like"/>
    <property type="match status" value="1"/>
</dbReference>